<proteinExistence type="predicted"/>
<feature type="compositionally biased region" description="Acidic residues" evidence="1">
    <location>
        <begin position="108"/>
        <end position="153"/>
    </location>
</feature>
<feature type="region of interest" description="Disordered" evidence="1">
    <location>
        <begin position="104"/>
        <end position="161"/>
    </location>
</feature>
<sequence length="405" mass="43915">MGSLCEFANRSNSFLDIWPVMAAYVKAPPLSPEVIRVGTPEPSDVGSPGVIVYGYDGLIMHLVAPPSLNYVPGLEHPPSPNYVLGPEHPPSLVYLPEPEYLEYLVPSGDEDPEEDHVDYPADEGNCDDESFDDDDDDDDADDEDEDAYKDEEEKEHLAPAYSSAVPVVDLVPLAGDIEAFETDEFAPTPPSPRSPQILVPLSQTQLCRARKTVRPQTCIPFPSETHVARLLALHISPPSPLTPLSSLLPHIPSPPLHVSSPPLPLPSPTVDSPTYVKAPLGYRAAGIRMRAASPPLLLSSTSYRTDIPEAEMPPQKKACFTNPASRFEVEESSAAGAARHHGLDVAVMDATAGRPMSREATYAHRAWTSSKERSATIEAHVRILETLEARDLEPQDELAEAGSSC</sequence>
<protein>
    <submittedName>
        <fullName evidence="2">Uncharacterized protein</fullName>
    </submittedName>
</protein>
<gene>
    <name evidence="2" type="ORF">Tco_0890471</name>
</gene>
<keyword evidence="3" id="KW-1185">Reference proteome</keyword>
<dbReference type="EMBL" id="BQNB010013811">
    <property type="protein sequence ID" value="GJT20534.1"/>
    <property type="molecule type" value="Genomic_DNA"/>
</dbReference>
<evidence type="ECO:0000313" key="2">
    <source>
        <dbReference type="EMBL" id="GJT20534.1"/>
    </source>
</evidence>
<organism evidence="2 3">
    <name type="scientific">Tanacetum coccineum</name>
    <dbReference type="NCBI Taxonomy" id="301880"/>
    <lineage>
        <taxon>Eukaryota</taxon>
        <taxon>Viridiplantae</taxon>
        <taxon>Streptophyta</taxon>
        <taxon>Embryophyta</taxon>
        <taxon>Tracheophyta</taxon>
        <taxon>Spermatophyta</taxon>
        <taxon>Magnoliopsida</taxon>
        <taxon>eudicotyledons</taxon>
        <taxon>Gunneridae</taxon>
        <taxon>Pentapetalae</taxon>
        <taxon>asterids</taxon>
        <taxon>campanulids</taxon>
        <taxon>Asterales</taxon>
        <taxon>Asteraceae</taxon>
        <taxon>Asteroideae</taxon>
        <taxon>Anthemideae</taxon>
        <taxon>Anthemidinae</taxon>
        <taxon>Tanacetum</taxon>
    </lineage>
</organism>
<evidence type="ECO:0000256" key="1">
    <source>
        <dbReference type="SAM" id="MobiDB-lite"/>
    </source>
</evidence>
<reference evidence="2" key="2">
    <citation type="submission" date="2022-01" db="EMBL/GenBank/DDBJ databases">
        <authorList>
            <person name="Yamashiro T."/>
            <person name="Shiraishi A."/>
            <person name="Satake H."/>
            <person name="Nakayama K."/>
        </authorList>
    </citation>
    <scope>NUCLEOTIDE SEQUENCE</scope>
</reference>
<reference evidence="2" key="1">
    <citation type="journal article" date="2022" name="Int. J. Mol. Sci.">
        <title>Draft Genome of Tanacetum Coccineum: Genomic Comparison of Closely Related Tanacetum-Family Plants.</title>
        <authorList>
            <person name="Yamashiro T."/>
            <person name="Shiraishi A."/>
            <person name="Nakayama K."/>
            <person name="Satake H."/>
        </authorList>
    </citation>
    <scope>NUCLEOTIDE SEQUENCE</scope>
</reference>
<name>A0ABQ5C5M6_9ASTR</name>
<evidence type="ECO:0000313" key="3">
    <source>
        <dbReference type="Proteomes" id="UP001151760"/>
    </source>
</evidence>
<comment type="caution">
    <text evidence="2">The sequence shown here is derived from an EMBL/GenBank/DDBJ whole genome shotgun (WGS) entry which is preliminary data.</text>
</comment>
<dbReference type="Proteomes" id="UP001151760">
    <property type="component" value="Unassembled WGS sequence"/>
</dbReference>
<accession>A0ABQ5C5M6</accession>